<reference evidence="2" key="1">
    <citation type="submission" date="2016-10" db="EMBL/GenBank/DDBJ databases">
        <authorList>
            <person name="de Groot N.N."/>
        </authorList>
    </citation>
    <scope>NUCLEOTIDE SEQUENCE [LARGE SCALE GENOMIC DNA]</scope>
    <source>
        <strain evidence="2">CCBAU85039</strain>
    </source>
</reference>
<dbReference type="Proteomes" id="UP000198939">
    <property type="component" value="Unassembled WGS sequence"/>
</dbReference>
<accession>A0A1H8DDH7</accession>
<gene>
    <name evidence="2" type="ORF">RTCCBAU85039_0833</name>
    <name evidence="3" type="ORF">SAMN05216228_100212</name>
</gene>
<evidence type="ECO:0000313" key="2">
    <source>
        <dbReference type="EMBL" id="SEH51348.1"/>
    </source>
</evidence>
<feature type="domain" description="DUF6950" evidence="1">
    <location>
        <begin position="5"/>
        <end position="141"/>
    </location>
</feature>
<evidence type="ECO:0000313" key="5">
    <source>
        <dbReference type="Proteomes" id="UP000198939"/>
    </source>
</evidence>
<name>A0A1H8DDH7_9HYPH</name>
<dbReference type="EMBL" id="FNXB01000004">
    <property type="protein sequence ID" value="SEH51348.1"/>
    <property type="molecule type" value="Genomic_DNA"/>
</dbReference>
<reference evidence="3 5" key="3">
    <citation type="submission" date="2016-10" db="EMBL/GenBank/DDBJ databases">
        <authorList>
            <person name="Varghese N."/>
            <person name="Submissions S."/>
        </authorList>
    </citation>
    <scope>NUCLEOTIDE SEQUENCE [LARGE SCALE GENOMIC DNA]</scope>
    <source>
        <strain evidence="3 5">CGMCC 1.7071</strain>
    </source>
</reference>
<dbReference type="Pfam" id="PF22262">
    <property type="entry name" value="DUF6950"/>
    <property type="match status" value="1"/>
</dbReference>
<evidence type="ECO:0000313" key="4">
    <source>
        <dbReference type="Proteomes" id="UP000183063"/>
    </source>
</evidence>
<reference evidence="4" key="2">
    <citation type="submission" date="2016-10" db="EMBL/GenBank/DDBJ databases">
        <authorList>
            <person name="Wibberg D."/>
        </authorList>
    </citation>
    <scope>NUCLEOTIDE SEQUENCE [LARGE SCALE GENOMIC DNA]</scope>
</reference>
<dbReference type="AlphaFoldDB" id="A0A1H8DDH7"/>
<sequence length="142" mass="15433">MIELRRLPDWRRRFSNEIDRVRLTPFSWGAHDCGPGLAGNIVRAITGIDVAAPYRNRYTTLAGALRVMRNDGFNSLADLAASIVPEHDHVSQARVGDIAAVPMPTSFGFALGAVNGERIFVLMPDGIGTVDLLDATRAFKVG</sequence>
<protein>
    <recommendedName>
        <fullName evidence="1">DUF6950 domain-containing protein</fullName>
    </recommendedName>
</protein>
<keyword evidence="5" id="KW-1185">Reference proteome</keyword>
<organism evidence="2 4">
    <name type="scientific">Rhizobium tibeticum</name>
    <dbReference type="NCBI Taxonomy" id="501024"/>
    <lineage>
        <taxon>Bacteria</taxon>
        <taxon>Pseudomonadati</taxon>
        <taxon>Pseudomonadota</taxon>
        <taxon>Alphaproteobacteria</taxon>
        <taxon>Hyphomicrobiales</taxon>
        <taxon>Rhizobiaceae</taxon>
        <taxon>Rhizobium/Agrobacterium group</taxon>
        <taxon>Rhizobium</taxon>
    </lineage>
</organism>
<dbReference type="RefSeq" id="WP_072371938.1">
    <property type="nucleotide sequence ID" value="NZ_FNXB01000004.1"/>
</dbReference>
<dbReference type="EMBL" id="FOCV01000002">
    <property type="protein sequence ID" value="SEN05155.1"/>
    <property type="molecule type" value="Genomic_DNA"/>
</dbReference>
<evidence type="ECO:0000259" key="1">
    <source>
        <dbReference type="Pfam" id="PF22262"/>
    </source>
</evidence>
<dbReference type="InterPro" id="IPR053802">
    <property type="entry name" value="DUF6950"/>
</dbReference>
<evidence type="ECO:0000313" key="3">
    <source>
        <dbReference type="EMBL" id="SEN05155.1"/>
    </source>
</evidence>
<dbReference type="Proteomes" id="UP000183063">
    <property type="component" value="Unassembled WGS sequence"/>
</dbReference>
<dbReference type="STRING" id="501024.RTCCBAU85039_0833"/>
<proteinExistence type="predicted"/>